<feature type="transmembrane region" description="Helical" evidence="8">
    <location>
        <begin position="146"/>
        <end position="165"/>
    </location>
</feature>
<name>A0ABT2GAJ3_9MICO</name>
<organism evidence="9 10">
    <name type="scientific">Herbiconiux gentiana</name>
    <dbReference type="NCBI Taxonomy" id="2970912"/>
    <lineage>
        <taxon>Bacteria</taxon>
        <taxon>Bacillati</taxon>
        <taxon>Actinomycetota</taxon>
        <taxon>Actinomycetes</taxon>
        <taxon>Micrococcales</taxon>
        <taxon>Microbacteriaceae</taxon>
        <taxon>Herbiconiux</taxon>
    </lineage>
</organism>
<feature type="transmembrane region" description="Helical" evidence="8">
    <location>
        <begin position="346"/>
        <end position="365"/>
    </location>
</feature>
<evidence type="ECO:0008006" key="11">
    <source>
        <dbReference type="Google" id="ProtNLM"/>
    </source>
</evidence>
<evidence type="ECO:0000313" key="9">
    <source>
        <dbReference type="EMBL" id="MCS5713216.1"/>
    </source>
</evidence>
<dbReference type="InterPro" id="IPR050297">
    <property type="entry name" value="LipidA_mod_glycosyltrf_83"/>
</dbReference>
<feature type="transmembrane region" description="Helical" evidence="8">
    <location>
        <begin position="21"/>
        <end position="41"/>
    </location>
</feature>
<reference evidence="9" key="1">
    <citation type="submission" date="2022-08" db="EMBL/GenBank/DDBJ databases">
        <authorList>
            <person name="Deng Y."/>
            <person name="Han X.-F."/>
            <person name="Zhang Y.-Q."/>
        </authorList>
    </citation>
    <scope>NUCLEOTIDE SEQUENCE</scope>
    <source>
        <strain evidence="9">CPCC 205716</strain>
    </source>
</reference>
<dbReference type="RefSeq" id="WP_259484765.1">
    <property type="nucleotide sequence ID" value="NZ_JANTEZ010000001.1"/>
</dbReference>
<keyword evidence="6 8" id="KW-1133">Transmembrane helix</keyword>
<evidence type="ECO:0000256" key="2">
    <source>
        <dbReference type="ARBA" id="ARBA00022475"/>
    </source>
</evidence>
<comment type="subcellular location">
    <subcellularLocation>
        <location evidence="1">Cell membrane</location>
        <topology evidence="1">Multi-pass membrane protein</topology>
    </subcellularLocation>
</comment>
<feature type="transmembrane region" description="Helical" evidence="8">
    <location>
        <begin position="226"/>
        <end position="246"/>
    </location>
</feature>
<feature type="transmembrane region" description="Helical" evidence="8">
    <location>
        <begin position="372"/>
        <end position="393"/>
    </location>
</feature>
<gene>
    <name evidence="9" type="ORF">NVV95_01480</name>
</gene>
<comment type="caution">
    <text evidence="9">The sequence shown here is derived from an EMBL/GenBank/DDBJ whole genome shotgun (WGS) entry which is preliminary data.</text>
</comment>
<feature type="transmembrane region" description="Helical" evidence="8">
    <location>
        <begin position="186"/>
        <end position="214"/>
    </location>
</feature>
<evidence type="ECO:0000256" key="1">
    <source>
        <dbReference type="ARBA" id="ARBA00004651"/>
    </source>
</evidence>
<evidence type="ECO:0000313" key="10">
    <source>
        <dbReference type="Proteomes" id="UP001165580"/>
    </source>
</evidence>
<feature type="transmembrane region" description="Helical" evidence="8">
    <location>
        <begin position="319"/>
        <end position="340"/>
    </location>
</feature>
<sequence>MTRAAVTDPGEGSAPRILGRPGVRLGAVAVVFGWAVFQAFWNLGAANYNSDEPIYVDAGWSYVHGDFSANREHPPTAKLLIGLAQLVLGQGALAGRIAVALTVLAAGVIIYLWLKREIGWAGALFAAGAWMLMPHGVTSGPRLDRFAVLEPFMAFFAICAFAAAWQWFRLRARAERASGSRPWLPWLWLVVSAVAMALSVTSKVSTAVMIPAILLLPLLARRVVDALLGSLVFLAVFGVVAALLYLPMGIRSAVSYMLQMQSEHNAAGHLVVVAGVATTRPPWWTNLLYSVDGMGIAATVVLVVGLLAAFWLRPPALTLYVAAGMVLLLAFHLFASRVMLSHYYYAWVWPACVLAGIGVSVLLASRVRLLRLLAAALVVLAIGSALWVSVVIANERATGMALVLPALEAEGVPDGDVLVGGMAPWEYTTYLDGHWTTDPNDPDIVAVATRESERFPVDPGVEAVIGADADDDEVLELDDVTLYILDEAPAR</sequence>
<dbReference type="PANTHER" id="PTHR33908:SF3">
    <property type="entry name" value="UNDECAPRENYL PHOSPHATE-ALPHA-4-AMINO-4-DEOXY-L-ARABINOSE ARABINOSYL TRANSFERASE"/>
    <property type="match status" value="1"/>
</dbReference>
<dbReference type="Proteomes" id="UP001165580">
    <property type="component" value="Unassembled WGS sequence"/>
</dbReference>
<accession>A0ABT2GAJ3</accession>
<keyword evidence="10" id="KW-1185">Reference proteome</keyword>
<keyword evidence="3" id="KW-0328">Glycosyltransferase</keyword>
<evidence type="ECO:0000256" key="4">
    <source>
        <dbReference type="ARBA" id="ARBA00022679"/>
    </source>
</evidence>
<evidence type="ECO:0000256" key="3">
    <source>
        <dbReference type="ARBA" id="ARBA00022676"/>
    </source>
</evidence>
<keyword evidence="2" id="KW-1003">Cell membrane</keyword>
<evidence type="ECO:0000256" key="6">
    <source>
        <dbReference type="ARBA" id="ARBA00022989"/>
    </source>
</evidence>
<feature type="transmembrane region" description="Helical" evidence="8">
    <location>
        <begin position="93"/>
        <end position="114"/>
    </location>
</feature>
<keyword evidence="7 8" id="KW-0472">Membrane</keyword>
<protein>
    <recommendedName>
        <fullName evidence="11">Glycosyltransferase RgtA/B/C/D-like domain-containing protein</fullName>
    </recommendedName>
</protein>
<keyword evidence="5 8" id="KW-0812">Transmembrane</keyword>
<dbReference type="PANTHER" id="PTHR33908">
    <property type="entry name" value="MANNOSYLTRANSFERASE YKCB-RELATED"/>
    <property type="match status" value="1"/>
</dbReference>
<dbReference type="EMBL" id="JANTEZ010000001">
    <property type="protein sequence ID" value="MCS5713216.1"/>
    <property type="molecule type" value="Genomic_DNA"/>
</dbReference>
<feature type="transmembrane region" description="Helical" evidence="8">
    <location>
        <begin position="295"/>
        <end position="312"/>
    </location>
</feature>
<evidence type="ECO:0000256" key="5">
    <source>
        <dbReference type="ARBA" id="ARBA00022692"/>
    </source>
</evidence>
<evidence type="ECO:0000256" key="7">
    <source>
        <dbReference type="ARBA" id="ARBA00023136"/>
    </source>
</evidence>
<proteinExistence type="predicted"/>
<evidence type="ECO:0000256" key="8">
    <source>
        <dbReference type="SAM" id="Phobius"/>
    </source>
</evidence>
<keyword evidence="4" id="KW-0808">Transferase</keyword>
<feature type="transmembrane region" description="Helical" evidence="8">
    <location>
        <begin position="121"/>
        <end position="140"/>
    </location>
</feature>